<dbReference type="EMBL" id="MSCP01000005">
    <property type="protein sequence ID" value="PQJ83552.1"/>
    <property type="molecule type" value="Genomic_DNA"/>
</dbReference>
<sequence>MVFELILYLLIFGSASFLLFPKFGLLNQRIALDANYQYTALKQAAKVTPLTFFLLLNAIINHVPWFFLPLYLLLPTLLLTIPLIARKHRHSLLAVETSIIHPHHVRIHLSTINQAFNRQTFIELLQLTDLLKKKGITTITLSSPLFFKGKKQRAMHHFITQLEKHHITVQSKASHWVTFPLGTLMLMYYKHLKKSPSLTNTPLTHWHTYTLHL</sequence>
<name>A0A2S7X1Q7_9GAMM</name>
<keyword evidence="1" id="KW-0472">Membrane</keyword>
<evidence type="ECO:0000313" key="3">
    <source>
        <dbReference type="Proteomes" id="UP000239273"/>
    </source>
</evidence>
<comment type="caution">
    <text evidence="2">The sequence shown here is derived from an EMBL/GenBank/DDBJ whole genome shotgun (WGS) entry which is preliminary data.</text>
</comment>
<protein>
    <submittedName>
        <fullName evidence="2">Uncharacterized protein</fullName>
    </submittedName>
</protein>
<reference evidence="2 3" key="1">
    <citation type="submission" date="2016-12" db="EMBL/GenBank/DDBJ databases">
        <title>Diversity of luminous bacteria.</title>
        <authorList>
            <person name="Yoshizawa S."/>
            <person name="Kogure K."/>
        </authorList>
    </citation>
    <scope>NUCLEOTIDE SEQUENCE [LARGE SCALE GENOMIC DNA]</scope>
    <source>
        <strain evidence="2 3">NBRC 105001</strain>
    </source>
</reference>
<evidence type="ECO:0000256" key="1">
    <source>
        <dbReference type="SAM" id="Phobius"/>
    </source>
</evidence>
<gene>
    <name evidence="2" type="ORF">BTO23_20645</name>
</gene>
<feature type="transmembrane region" description="Helical" evidence="1">
    <location>
        <begin position="6"/>
        <end position="23"/>
    </location>
</feature>
<keyword evidence="1" id="KW-0812">Transmembrane</keyword>
<dbReference type="AlphaFoldDB" id="A0A2S7X1Q7"/>
<proteinExistence type="predicted"/>
<feature type="transmembrane region" description="Helical" evidence="1">
    <location>
        <begin position="44"/>
        <end position="60"/>
    </location>
</feature>
<dbReference type="Proteomes" id="UP000239273">
    <property type="component" value="Unassembled WGS sequence"/>
</dbReference>
<evidence type="ECO:0000313" key="2">
    <source>
        <dbReference type="EMBL" id="PQJ83552.1"/>
    </source>
</evidence>
<accession>A0A2S7X1Q7</accession>
<organism evidence="2 3">
    <name type="scientific">Aliivibrio sifiae</name>
    <dbReference type="NCBI Taxonomy" id="566293"/>
    <lineage>
        <taxon>Bacteria</taxon>
        <taxon>Pseudomonadati</taxon>
        <taxon>Pseudomonadota</taxon>
        <taxon>Gammaproteobacteria</taxon>
        <taxon>Vibrionales</taxon>
        <taxon>Vibrionaceae</taxon>
        <taxon>Aliivibrio</taxon>
    </lineage>
</organism>
<dbReference type="RefSeq" id="WP_105064476.1">
    <property type="nucleotide sequence ID" value="NZ_BSOU01000014.1"/>
</dbReference>
<dbReference type="OrthoDB" id="10003495at2"/>
<keyword evidence="1" id="KW-1133">Transmembrane helix</keyword>